<organism evidence="5 6">
    <name type="scientific">Astyanax mexicanus</name>
    <name type="common">Blind cave fish</name>
    <name type="synonym">Astyanax fasciatus mexicanus</name>
    <dbReference type="NCBI Taxonomy" id="7994"/>
    <lineage>
        <taxon>Eukaryota</taxon>
        <taxon>Metazoa</taxon>
        <taxon>Chordata</taxon>
        <taxon>Craniata</taxon>
        <taxon>Vertebrata</taxon>
        <taxon>Euteleostomi</taxon>
        <taxon>Actinopterygii</taxon>
        <taxon>Neopterygii</taxon>
        <taxon>Teleostei</taxon>
        <taxon>Ostariophysi</taxon>
        <taxon>Characiformes</taxon>
        <taxon>Characoidei</taxon>
        <taxon>Acestrorhamphidae</taxon>
        <taxon>Acestrorhamphinae</taxon>
        <taxon>Astyanax</taxon>
    </lineage>
</organism>
<keyword evidence="3" id="KW-0862">Zinc</keyword>
<evidence type="ECO:0000256" key="3">
    <source>
        <dbReference type="ARBA" id="ARBA00022833"/>
    </source>
</evidence>
<name>A0A8T2LIN8_ASTMX</name>
<dbReference type="SUPFAM" id="SSF57667">
    <property type="entry name" value="beta-beta-alpha zinc fingers"/>
    <property type="match status" value="1"/>
</dbReference>
<dbReference type="Proteomes" id="UP000752171">
    <property type="component" value="Unassembled WGS sequence"/>
</dbReference>
<dbReference type="PANTHER" id="PTHR21402:SF5">
    <property type="entry name" value="GAMETOCYTE SPECIFIC FACTOR 1"/>
    <property type="match status" value="1"/>
</dbReference>
<dbReference type="InterPro" id="IPR022776">
    <property type="entry name" value="TRM13/UPF0224_CHHC_Znf_dom"/>
</dbReference>
<proteinExistence type="predicted"/>
<evidence type="ECO:0000313" key="5">
    <source>
        <dbReference type="EMBL" id="KAG9269812.1"/>
    </source>
</evidence>
<gene>
    <name evidence="5" type="primary">GTSF1</name>
    <name evidence="5" type="ORF">AMEX_G16882</name>
</gene>
<dbReference type="PANTHER" id="PTHR21402">
    <property type="entry name" value="GAMETOCYTE SPECIFIC FACTOR 1-RELATED"/>
    <property type="match status" value="1"/>
</dbReference>
<reference evidence="5 6" key="1">
    <citation type="submission" date="2021-07" db="EMBL/GenBank/DDBJ databases">
        <authorList>
            <person name="Imarazene B."/>
            <person name="Zahm M."/>
            <person name="Klopp C."/>
            <person name="Cabau C."/>
            <person name="Beille S."/>
            <person name="Jouanno E."/>
            <person name="Castinel A."/>
            <person name="Lluch J."/>
            <person name="Gil L."/>
            <person name="Kuchtly C."/>
            <person name="Lopez Roques C."/>
            <person name="Donnadieu C."/>
            <person name="Parrinello H."/>
            <person name="Journot L."/>
            <person name="Du K."/>
            <person name="Schartl M."/>
            <person name="Retaux S."/>
            <person name="Guiguen Y."/>
        </authorList>
    </citation>
    <scope>NUCLEOTIDE SEQUENCE [LARGE SCALE GENOMIC DNA]</scope>
    <source>
        <strain evidence="5">Pach_M1</strain>
        <tissue evidence="5">Testis</tissue>
    </source>
</reference>
<keyword evidence="2" id="KW-0863">Zinc-finger</keyword>
<sequence length="240" mass="27187">MQIKESTALLPRPIKVWRLCCPGKLRRSENMSSTIRFGSSLGPRAVHSTAELLNGEVPEKPDDPSDPNKMLQCPYDKNHQIRASRFPYHILKCRKNHPKLAEELKTCPFNAKHLMPKHELSQHIENCEDRCSITIEGESTTERLQKFQVPVSTWTNPTSTEEDWDKEADDHAATFVWGVSTNVLSQNKPEPSTTNSLTPGLRAPRTLPWKLWFDLPAVVASVRVTASLQNCDLKLPLNVE</sequence>
<dbReference type="Pfam" id="PF05253">
    <property type="entry name" value="zf-U11-48K"/>
    <property type="match status" value="2"/>
</dbReference>
<dbReference type="InterPro" id="IPR051591">
    <property type="entry name" value="UPF0224_FAM112_RNA_Proc"/>
</dbReference>
<keyword evidence="1" id="KW-0479">Metal-binding</keyword>
<accession>A0A8T2LIN8</accession>
<evidence type="ECO:0000256" key="1">
    <source>
        <dbReference type="ARBA" id="ARBA00022723"/>
    </source>
</evidence>
<feature type="domain" description="CHHC U11-48K-type" evidence="4">
    <location>
        <begin position="104"/>
        <end position="131"/>
    </location>
</feature>
<comment type="caution">
    <text evidence="5">The sequence shown here is derived from an EMBL/GenBank/DDBJ whole genome shotgun (WGS) entry which is preliminary data.</text>
</comment>
<feature type="domain" description="CHHC U11-48K-type" evidence="4">
    <location>
        <begin position="70"/>
        <end position="97"/>
    </location>
</feature>
<evidence type="ECO:0000259" key="4">
    <source>
        <dbReference type="PROSITE" id="PS51800"/>
    </source>
</evidence>
<protein>
    <submittedName>
        <fullName evidence="5">Gametocyte-specific factor 1-like isoform X1</fullName>
    </submittedName>
</protein>
<dbReference type="EMBL" id="JAICCE010000013">
    <property type="protein sequence ID" value="KAG9269812.1"/>
    <property type="molecule type" value="Genomic_DNA"/>
</dbReference>
<dbReference type="PROSITE" id="PS51800">
    <property type="entry name" value="ZF_CHHC_U11_48K"/>
    <property type="match status" value="2"/>
</dbReference>
<dbReference type="InterPro" id="IPR036236">
    <property type="entry name" value="Znf_C2H2_sf"/>
</dbReference>
<dbReference type="GO" id="GO:0008270">
    <property type="term" value="F:zinc ion binding"/>
    <property type="evidence" value="ECO:0007669"/>
    <property type="project" value="UniProtKB-KW"/>
</dbReference>
<dbReference type="AlphaFoldDB" id="A0A8T2LIN8"/>
<evidence type="ECO:0000256" key="2">
    <source>
        <dbReference type="ARBA" id="ARBA00022771"/>
    </source>
</evidence>
<evidence type="ECO:0000313" key="6">
    <source>
        <dbReference type="Proteomes" id="UP000752171"/>
    </source>
</evidence>